<gene>
    <name evidence="5" type="ORF">EAE32_11090</name>
</gene>
<evidence type="ECO:0000256" key="3">
    <source>
        <dbReference type="SAM" id="MobiDB-lite"/>
    </source>
</evidence>
<evidence type="ECO:0000259" key="4">
    <source>
        <dbReference type="PROSITE" id="PS50011"/>
    </source>
</evidence>
<feature type="region of interest" description="Disordered" evidence="3">
    <location>
        <begin position="353"/>
        <end position="378"/>
    </location>
</feature>
<comment type="caution">
    <text evidence="5">The sequence shown here is derived from an EMBL/GenBank/DDBJ whole genome shotgun (WGS) entry which is preliminary data.</text>
</comment>
<keyword evidence="1" id="KW-0547">Nucleotide-binding</keyword>
<evidence type="ECO:0000256" key="2">
    <source>
        <dbReference type="ARBA" id="ARBA00022840"/>
    </source>
</evidence>
<dbReference type="SUPFAM" id="SSF56112">
    <property type="entry name" value="Protein kinase-like (PK-like)"/>
    <property type="match status" value="1"/>
</dbReference>
<feature type="compositionally biased region" description="Low complexity" evidence="3">
    <location>
        <begin position="490"/>
        <end position="502"/>
    </location>
</feature>
<dbReference type="InterPro" id="IPR001245">
    <property type="entry name" value="Ser-Thr/Tyr_kinase_cat_dom"/>
</dbReference>
<dbReference type="SMART" id="SM00220">
    <property type="entry name" value="S_TKc"/>
    <property type="match status" value="1"/>
</dbReference>
<evidence type="ECO:0000313" key="5">
    <source>
        <dbReference type="EMBL" id="RLY91126.1"/>
    </source>
</evidence>
<dbReference type="PROSITE" id="PS50011">
    <property type="entry name" value="PROTEIN_KINASE_DOM"/>
    <property type="match status" value="1"/>
</dbReference>
<sequence length="708" mass="73410">MLAARGTAGETREPEAPPGAAAPTAAAPDPVEHVGETTAGPVDPADASRHEGLELEERLGEGEGTRTWRARERSTREEFAVTFAVLADPVQRRVLEARFGELAEQWSGEEHPHLVRVRATLGEADRPAALVTEYAEGVTLAERMRSEGRLAPEEVSPVLAAAARALSRLHERGWVHGRLAAEHVLLTPERGVLVDGYGARSGARCPGPAWGLGERPESPAAFTHRARAQGPVLEPDVPAPGAHDDAAGPGRGTAAPGADPTGSPGVPRSPGESTLPGRVEKSGETGGLGPAEDVHALGVMGWRALTGRLPGPDSHRVPLTLMCPTAPRHLVLMLEAALCDDPAERPAAHELAAGFDAAAPLPGPPRRPRRPEERMTPEVIRADGTVVRSRRVWRPLRAEHPSSSGGGDVRRDHRGRGGGRVRGNGGRRAGSHGHSAGVLASEAALSHPGRRWWPALAAALVVVATVWGLARWAAPGDVVADPASSAASLGRESAAGAATDETGAGGERGSEGRTPTPRPSGARPGSPQSTAGSSGQAQDRGSPGRSTGSGAPHAPGASMQDLEREAQQAVRDLVAARAAALSAGDESAVASVYVPGSRLAAKDREVIRRAGAQDTGGTGFTAFSGISMDVVELREESTARGPHVSPAEAARTRTYRTEVVTRGWHGGVPTGAHVTRKGGEAVQTLRISVVQTPEGWKLTDVTPVADGR</sequence>
<reference evidence="5 6" key="1">
    <citation type="submission" date="2018-10" db="EMBL/GenBank/DDBJ databases">
        <title>Kocuria tytonicola, new bacteria from the preen glands of American barn owls (Tyto furcata).</title>
        <authorList>
            <person name="Braun M.S."/>
            <person name="Wang E."/>
            <person name="Zimmermann S."/>
            <person name="Boutin S."/>
            <person name="Wagner H."/>
            <person name="Wink M."/>
        </authorList>
    </citation>
    <scope>NUCLEOTIDE SEQUENCE [LARGE SCALE GENOMIC DNA]</scope>
    <source>
        <strain evidence="5 6">473</strain>
    </source>
</reference>
<evidence type="ECO:0000256" key="1">
    <source>
        <dbReference type="ARBA" id="ARBA00022741"/>
    </source>
</evidence>
<organism evidence="5 6">
    <name type="scientific">Kocuria tytonicola</name>
    <dbReference type="NCBI Taxonomy" id="2055946"/>
    <lineage>
        <taxon>Bacteria</taxon>
        <taxon>Bacillati</taxon>
        <taxon>Actinomycetota</taxon>
        <taxon>Actinomycetes</taxon>
        <taxon>Micrococcales</taxon>
        <taxon>Micrococcaceae</taxon>
        <taxon>Kocuria</taxon>
    </lineage>
</organism>
<dbReference type="GO" id="GO:0005737">
    <property type="term" value="C:cytoplasm"/>
    <property type="evidence" value="ECO:0007669"/>
    <property type="project" value="TreeGrafter"/>
</dbReference>
<feature type="region of interest" description="Disordered" evidence="3">
    <location>
        <begin position="392"/>
        <end position="436"/>
    </location>
</feature>
<feature type="compositionally biased region" description="Basic and acidic residues" evidence="3">
    <location>
        <begin position="46"/>
        <end position="71"/>
    </location>
</feature>
<feature type="region of interest" description="Disordered" evidence="3">
    <location>
        <begin position="231"/>
        <end position="292"/>
    </location>
</feature>
<protein>
    <recommendedName>
        <fullName evidence="4">Protein kinase domain-containing protein</fullName>
    </recommendedName>
</protein>
<feature type="region of interest" description="Disordered" evidence="3">
    <location>
        <begin position="490"/>
        <end position="566"/>
    </location>
</feature>
<feature type="compositionally biased region" description="Low complexity" evidence="3">
    <location>
        <begin position="18"/>
        <end position="28"/>
    </location>
</feature>
<feature type="region of interest" description="Disordered" evidence="3">
    <location>
        <begin position="1"/>
        <end position="71"/>
    </location>
</feature>
<name>A0A3L9KWE5_9MICC</name>
<dbReference type="GO" id="GO:0005524">
    <property type="term" value="F:ATP binding"/>
    <property type="evidence" value="ECO:0007669"/>
    <property type="project" value="UniProtKB-KW"/>
</dbReference>
<dbReference type="GO" id="GO:0035556">
    <property type="term" value="P:intracellular signal transduction"/>
    <property type="evidence" value="ECO:0007669"/>
    <property type="project" value="TreeGrafter"/>
</dbReference>
<keyword evidence="6" id="KW-1185">Reference proteome</keyword>
<feature type="domain" description="Protein kinase" evidence="4">
    <location>
        <begin position="53"/>
        <end position="359"/>
    </location>
</feature>
<dbReference type="EMBL" id="RDEX01000004">
    <property type="protein sequence ID" value="RLY91126.1"/>
    <property type="molecule type" value="Genomic_DNA"/>
</dbReference>
<dbReference type="GO" id="GO:0004674">
    <property type="term" value="F:protein serine/threonine kinase activity"/>
    <property type="evidence" value="ECO:0007669"/>
    <property type="project" value="TreeGrafter"/>
</dbReference>
<dbReference type="InterPro" id="IPR000719">
    <property type="entry name" value="Prot_kinase_dom"/>
</dbReference>
<evidence type="ECO:0000313" key="6">
    <source>
        <dbReference type="Proteomes" id="UP000277871"/>
    </source>
</evidence>
<dbReference type="Proteomes" id="UP000277871">
    <property type="component" value="Unassembled WGS sequence"/>
</dbReference>
<feature type="compositionally biased region" description="Low complexity" evidence="3">
    <location>
        <begin position="252"/>
        <end position="262"/>
    </location>
</feature>
<dbReference type="PANTHER" id="PTHR24346">
    <property type="entry name" value="MAP/MICROTUBULE AFFINITY-REGULATING KINASE"/>
    <property type="match status" value="1"/>
</dbReference>
<dbReference type="PANTHER" id="PTHR24346:SF30">
    <property type="entry name" value="MATERNAL EMBRYONIC LEUCINE ZIPPER KINASE"/>
    <property type="match status" value="1"/>
</dbReference>
<keyword evidence="2" id="KW-0067">ATP-binding</keyword>
<dbReference type="AlphaFoldDB" id="A0A3L9KWE5"/>
<accession>A0A3L9KWE5</accession>
<proteinExistence type="predicted"/>
<dbReference type="InterPro" id="IPR011009">
    <property type="entry name" value="Kinase-like_dom_sf"/>
</dbReference>
<dbReference type="Gene3D" id="1.10.510.10">
    <property type="entry name" value="Transferase(Phosphotransferase) domain 1"/>
    <property type="match status" value="2"/>
</dbReference>
<dbReference type="Pfam" id="PF07714">
    <property type="entry name" value="PK_Tyr_Ser-Thr"/>
    <property type="match status" value="1"/>
</dbReference>
<feature type="compositionally biased region" description="Polar residues" evidence="3">
    <location>
        <begin position="526"/>
        <end position="549"/>
    </location>
</feature>